<evidence type="ECO:0000313" key="1">
    <source>
        <dbReference type="EMBL" id="CAJ0595747.1"/>
    </source>
</evidence>
<protein>
    <recommendedName>
        <fullName evidence="3">HAT C-terminal dimerisation domain-containing protein</fullName>
    </recommendedName>
</protein>
<dbReference type="AlphaFoldDB" id="A0AA36M3G3"/>
<dbReference type="EMBL" id="CATQJL010000112">
    <property type="protein sequence ID" value="CAJ0595747.1"/>
    <property type="molecule type" value="Genomic_DNA"/>
</dbReference>
<sequence length="265" mass="30202">MKEALTLHLASKSHELNHNDLIALDRQIILDVIDFNGDFEGAFAEYVPENVNFLIRGCPNYVDMETNTPEPRLRQRLIFESIDAIQQCCNIRDLKNSMIQFYNTMPASTRKFSKWPSNFREQSDSLHFYRTLLQSSKEMNNPDKVEQAIKCIIVLPGSNADPERSFSAANRLSRDERSEIKTETLDHIMTVQRNGPTVLTVKVQQLASQWMHPAPGDALATLHVRRHMVVHGLNAREDADDIKNLLQEELAKMSIFSVGSPAKPE</sequence>
<reference evidence="1" key="1">
    <citation type="submission" date="2023-07" db="EMBL/GenBank/DDBJ databases">
        <authorList>
            <consortium name="CYATHOMIX"/>
        </authorList>
    </citation>
    <scope>NUCLEOTIDE SEQUENCE</scope>
    <source>
        <strain evidence="1">N/A</strain>
    </source>
</reference>
<accession>A0AA36M3G3</accession>
<gene>
    <name evidence="1" type="ORF">CYNAS_LOCUS7730</name>
</gene>
<organism evidence="1 2">
    <name type="scientific">Cylicocyclus nassatus</name>
    <name type="common">Nematode worm</name>
    <dbReference type="NCBI Taxonomy" id="53992"/>
    <lineage>
        <taxon>Eukaryota</taxon>
        <taxon>Metazoa</taxon>
        <taxon>Ecdysozoa</taxon>
        <taxon>Nematoda</taxon>
        <taxon>Chromadorea</taxon>
        <taxon>Rhabditida</taxon>
        <taxon>Rhabditina</taxon>
        <taxon>Rhabditomorpha</taxon>
        <taxon>Strongyloidea</taxon>
        <taxon>Strongylidae</taxon>
        <taxon>Cylicocyclus</taxon>
    </lineage>
</organism>
<evidence type="ECO:0008006" key="3">
    <source>
        <dbReference type="Google" id="ProtNLM"/>
    </source>
</evidence>
<proteinExistence type="predicted"/>
<dbReference type="Proteomes" id="UP001176961">
    <property type="component" value="Unassembled WGS sequence"/>
</dbReference>
<name>A0AA36M3G3_CYLNA</name>
<keyword evidence="2" id="KW-1185">Reference proteome</keyword>
<evidence type="ECO:0000313" key="2">
    <source>
        <dbReference type="Proteomes" id="UP001176961"/>
    </source>
</evidence>
<comment type="caution">
    <text evidence="1">The sequence shown here is derived from an EMBL/GenBank/DDBJ whole genome shotgun (WGS) entry which is preliminary data.</text>
</comment>